<dbReference type="EMBL" id="JAOWRF010000322">
    <property type="protein sequence ID" value="MCV3216325.1"/>
    <property type="molecule type" value="Genomic_DNA"/>
</dbReference>
<comment type="caution">
    <text evidence="1">The sequence shown here is derived from an EMBL/GenBank/DDBJ whole genome shotgun (WGS) entry which is preliminary data.</text>
</comment>
<name>A0ABT3B508_9CYAN</name>
<accession>A0ABT3B508</accession>
<dbReference type="Proteomes" id="UP001526143">
    <property type="component" value="Unassembled WGS sequence"/>
</dbReference>
<reference evidence="1 2" key="1">
    <citation type="submission" date="2022-10" db="EMBL/GenBank/DDBJ databases">
        <title>Identification of biosynthetic pathway for the production of the potent trypsin inhibitor radiosumin.</title>
        <authorList>
            <person name="Fewer D.P."/>
            <person name="Delbaje E."/>
            <person name="Ouyang X."/>
            <person name="Agostino P.D."/>
            <person name="Wahlsten M."/>
            <person name="Jokela J."/>
            <person name="Permi P."/>
            <person name="Haapaniemi E."/>
            <person name="Koistinen H."/>
        </authorList>
    </citation>
    <scope>NUCLEOTIDE SEQUENCE [LARGE SCALE GENOMIC DNA]</scope>
    <source>
        <strain evidence="1 2">NIES-515</strain>
    </source>
</reference>
<sequence>MSISLWIMRVSPKIISINDINEEDILEIGTKSEIVCIISELCPEYSFDESCYYLPGYTEDNTSHFRWRVCLGNDDSVKMIHISPHIGKCDLTIIKNICQRLKCRVFDPQYSEFILTE</sequence>
<evidence type="ECO:0000313" key="1">
    <source>
        <dbReference type="EMBL" id="MCV3216325.1"/>
    </source>
</evidence>
<keyword evidence="2" id="KW-1185">Reference proteome</keyword>
<protein>
    <submittedName>
        <fullName evidence="1">Uncharacterized protein</fullName>
    </submittedName>
</protein>
<evidence type="ECO:0000313" key="2">
    <source>
        <dbReference type="Proteomes" id="UP001526143"/>
    </source>
</evidence>
<organism evidence="1 2">
    <name type="scientific">Plectonema radiosum NIES-515</name>
    <dbReference type="NCBI Taxonomy" id="2986073"/>
    <lineage>
        <taxon>Bacteria</taxon>
        <taxon>Bacillati</taxon>
        <taxon>Cyanobacteriota</taxon>
        <taxon>Cyanophyceae</taxon>
        <taxon>Oscillatoriophycideae</taxon>
        <taxon>Oscillatoriales</taxon>
        <taxon>Microcoleaceae</taxon>
        <taxon>Plectonema</taxon>
    </lineage>
</organism>
<proteinExistence type="predicted"/>
<dbReference type="RefSeq" id="WP_263747975.1">
    <property type="nucleotide sequence ID" value="NZ_JAOWRF010000322.1"/>
</dbReference>
<gene>
    <name evidence="1" type="ORF">OGM63_22890</name>
</gene>